<dbReference type="PANTHER" id="PTHR21860">
    <property type="entry name" value="TRANSCRIPTION INITIATION FACTOR IIIC TFIIIC , POLYPEPTIDE 6-RELATED"/>
    <property type="match status" value="1"/>
</dbReference>
<proteinExistence type="predicted"/>
<dbReference type="InterPro" id="IPR019481">
    <property type="entry name" value="TFIIIC_triple_barrel"/>
</dbReference>
<keyword evidence="4" id="KW-1185">Reference proteome</keyword>
<dbReference type="AlphaFoldDB" id="A0A9W9DXY9"/>
<organism evidence="3 4">
    <name type="scientific">Lentinula aciculospora</name>
    <dbReference type="NCBI Taxonomy" id="153920"/>
    <lineage>
        <taxon>Eukaryota</taxon>
        <taxon>Fungi</taxon>
        <taxon>Dikarya</taxon>
        <taxon>Basidiomycota</taxon>
        <taxon>Agaricomycotina</taxon>
        <taxon>Agaricomycetes</taxon>
        <taxon>Agaricomycetidae</taxon>
        <taxon>Agaricales</taxon>
        <taxon>Marasmiineae</taxon>
        <taxon>Omphalotaceae</taxon>
        <taxon>Lentinula</taxon>
    </lineage>
</organism>
<dbReference type="OrthoDB" id="1877767at2759"/>
<dbReference type="Gene3D" id="2.60.40.4370">
    <property type="match status" value="1"/>
</dbReference>
<gene>
    <name evidence="3" type="ORF">J3R30DRAFT_91929</name>
</gene>
<feature type="region of interest" description="Disordered" evidence="1">
    <location>
        <begin position="1"/>
        <end position="23"/>
    </location>
</feature>
<dbReference type="Proteomes" id="UP001150266">
    <property type="component" value="Unassembled WGS sequence"/>
</dbReference>
<evidence type="ECO:0000313" key="4">
    <source>
        <dbReference type="Proteomes" id="UP001150266"/>
    </source>
</evidence>
<sequence length="233" mass="25382">MASSSTSTTLSSPSSSSAGLCPGYRHVEEFVPDEEYEDEVEECYVTLDLGAAEPTLIPSSSTYRLIGLDTPTPFMQLSGTVLQGRHESLLGTELLFTEAKDAQDRSKRRLSFTSITEQRIRFKEVQLRPKVASGAGDRSQPTEDNQVQTQEGSNKNSPVTSSQMAGKDFGTAPRRKSKKSNDKDSTSRSTGNVPRRRKSTKKDKGKAKEVEEEEGQVDDNADCGASMDIDSGS</sequence>
<name>A0A9W9DXY9_9AGAR</name>
<evidence type="ECO:0000313" key="3">
    <source>
        <dbReference type="EMBL" id="KAJ4490495.1"/>
    </source>
</evidence>
<feature type="domain" description="Transcription factor TFIIIC triple barrel" evidence="2">
    <location>
        <begin position="39"/>
        <end position="127"/>
    </location>
</feature>
<evidence type="ECO:0000259" key="2">
    <source>
        <dbReference type="Pfam" id="PF10419"/>
    </source>
</evidence>
<evidence type="ECO:0000256" key="1">
    <source>
        <dbReference type="SAM" id="MobiDB-lite"/>
    </source>
</evidence>
<dbReference type="EMBL" id="JAOTPV010000001">
    <property type="protein sequence ID" value="KAJ4490495.1"/>
    <property type="molecule type" value="Genomic_DNA"/>
</dbReference>
<feature type="compositionally biased region" description="Low complexity" evidence="1">
    <location>
        <begin position="1"/>
        <end position="17"/>
    </location>
</feature>
<accession>A0A9W9DXY9</accession>
<dbReference type="GO" id="GO:0000127">
    <property type="term" value="C:transcription factor TFIIIC complex"/>
    <property type="evidence" value="ECO:0007669"/>
    <property type="project" value="TreeGrafter"/>
</dbReference>
<reference evidence="3" key="1">
    <citation type="submission" date="2022-08" db="EMBL/GenBank/DDBJ databases">
        <title>A Global Phylogenomic Analysis of the Shiitake Genus Lentinula.</title>
        <authorList>
            <consortium name="DOE Joint Genome Institute"/>
            <person name="Sierra-Patev S."/>
            <person name="Min B."/>
            <person name="Naranjo-Ortiz M."/>
            <person name="Looney B."/>
            <person name="Konkel Z."/>
            <person name="Slot J.C."/>
            <person name="Sakamoto Y."/>
            <person name="Steenwyk J.L."/>
            <person name="Rokas A."/>
            <person name="Carro J."/>
            <person name="Camarero S."/>
            <person name="Ferreira P."/>
            <person name="Molpeceres G."/>
            <person name="Ruiz-Duenas F.J."/>
            <person name="Serrano A."/>
            <person name="Henrissat B."/>
            <person name="Drula E."/>
            <person name="Hughes K.W."/>
            <person name="Mata J.L."/>
            <person name="Ishikawa N.K."/>
            <person name="Vargas-Isla R."/>
            <person name="Ushijima S."/>
            <person name="Smith C.A."/>
            <person name="Ahrendt S."/>
            <person name="Andreopoulos W."/>
            <person name="He G."/>
            <person name="Labutti K."/>
            <person name="Lipzen A."/>
            <person name="Ng V."/>
            <person name="Riley R."/>
            <person name="Sandor L."/>
            <person name="Barry K."/>
            <person name="Martinez A.T."/>
            <person name="Xiao Y."/>
            <person name="Gibbons J.G."/>
            <person name="Terashima K."/>
            <person name="Grigoriev I.V."/>
            <person name="Hibbett D.S."/>
        </authorList>
    </citation>
    <scope>NUCLEOTIDE SEQUENCE</scope>
    <source>
        <strain evidence="3">JLM2183</strain>
    </source>
</reference>
<dbReference type="Pfam" id="PF10419">
    <property type="entry name" value="TFIIIC_sub6"/>
    <property type="match status" value="1"/>
</dbReference>
<protein>
    <recommendedName>
        <fullName evidence="2">Transcription factor TFIIIC triple barrel domain-containing protein</fullName>
    </recommendedName>
</protein>
<feature type="region of interest" description="Disordered" evidence="1">
    <location>
        <begin position="126"/>
        <end position="233"/>
    </location>
</feature>
<feature type="compositionally biased region" description="Acidic residues" evidence="1">
    <location>
        <begin position="210"/>
        <end position="221"/>
    </location>
</feature>
<comment type="caution">
    <text evidence="3">The sequence shown here is derived from an EMBL/GenBank/DDBJ whole genome shotgun (WGS) entry which is preliminary data.</text>
</comment>
<feature type="compositionally biased region" description="Polar residues" evidence="1">
    <location>
        <begin position="142"/>
        <end position="164"/>
    </location>
</feature>
<feature type="compositionally biased region" description="Basic residues" evidence="1">
    <location>
        <begin position="194"/>
        <end position="205"/>
    </location>
</feature>
<dbReference type="InterPro" id="IPR042771">
    <property type="entry name" value="GTF3C6-like"/>
</dbReference>
<dbReference type="PANTHER" id="PTHR21860:SF2">
    <property type="entry name" value="GENERAL TRANSCRIPTION FACTOR 3C POLYPEPTIDE 6"/>
    <property type="match status" value="1"/>
</dbReference>
<dbReference type="GO" id="GO:0006383">
    <property type="term" value="P:transcription by RNA polymerase III"/>
    <property type="evidence" value="ECO:0007669"/>
    <property type="project" value="InterPro"/>
</dbReference>